<dbReference type="InterPro" id="IPR036048">
    <property type="entry name" value="Interleukin_8-like_sf"/>
</dbReference>
<organism evidence="4 5">
    <name type="scientific">Oryzias sinensis</name>
    <name type="common">Chinese medaka</name>
    <dbReference type="NCBI Taxonomy" id="183150"/>
    <lineage>
        <taxon>Eukaryota</taxon>
        <taxon>Metazoa</taxon>
        <taxon>Chordata</taxon>
        <taxon>Craniata</taxon>
        <taxon>Vertebrata</taxon>
        <taxon>Euteleostomi</taxon>
        <taxon>Actinopterygii</taxon>
        <taxon>Neopterygii</taxon>
        <taxon>Teleostei</taxon>
        <taxon>Neoteleostei</taxon>
        <taxon>Acanthomorphata</taxon>
        <taxon>Ovalentaria</taxon>
        <taxon>Atherinomorphae</taxon>
        <taxon>Beloniformes</taxon>
        <taxon>Adrianichthyidae</taxon>
        <taxon>Oryziinae</taxon>
        <taxon>Oryzias</taxon>
    </lineage>
</organism>
<feature type="chain" id="PRO_5034845104" description="Chemokine interleukin-8-like domain-containing protein" evidence="2">
    <location>
        <begin position="21"/>
        <end position="94"/>
    </location>
</feature>
<keyword evidence="1" id="KW-0202">Cytokine</keyword>
<evidence type="ECO:0000256" key="1">
    <source>
        <dbReference type="ARBA" id="ARBA00022514"/>
    </source>
</evidence>
<reference evidence="4" key="1">
    <citation type="submission" date="2025-08" db="UniProtKB">
        <authorList>
            <consortium name="Ensembl"/>
        </authorList>
    </citation>
    <scope>IDENTIFICATION</scope>
</reference>
<keyword evidence="5" id="KW-1185">Reference proteome</keyword>
<keyword evidence="2" id="KW-0732">Signal</keyword>
<feature type="signal peptide" evidence="2">
    <location>
        <begin position="1"/>
        <end position="20"/>
    </location>
</feature>
<dbReference type="Gene3D" id="2.40.50.40">
    <property type="match status" value="1"/>
</dbReference>
<evidence type="ECO:0000313" key="5">
    <source>
        <dbReference type="Proteomes" id="UP000694383"/>
    </source>
</evidence>
<evidence type="ECO:0000313" key="4">
    <source>
        <dbReference type="Ensembl" id="ENSOSIP00000044161.1"/>
    </source>
</evidence>
<dbReference type="GeneTree" id="ENSGT00970000193565"/>
<dbReference type="SUPFAM" id="SSF54117">
    <property type="entry name" value="Interleukin 8-like chemokines"/>
    <property type="match status" value="1"/>
</dbReference>
<dbReference type="GO" id="GO:0006955">
    <property type="term" value="P:immune response"/>
    <property type="evidence" value="ECO:0007669"/>
    <property type="project" value="InterPro"/>
</dbReference>
<reference evidence="4" key="2">
    <citation type="submission" date="2025-09" db="UniProtKB">
        <authorList>
            <consortium name="Ensembl"/>
        </authorList>
    </citation>
    <scope>IDENTIFICATION</scope>
</reference>
<feature type="domain" description="Chemokine interleukin-8-like" evidence="3">
    <location>
        <begin position="33"/>
        <end position="83"/>
    </location>
</feature>
<dbReference type="AlphaFoldDB" id="A0A8C7ZM74"/>
<dbReference type="Ensembl" id="ENSOSIT00000046471.1">
    <property type="protein sequence ID" value="ENSOSIP00000044161.1"/>
    <property type="gene ID" value="ENSOSIG00000021144.1"/>
</dbReference>
<dbReference type="Proteomes" id="UP000694383">
    <property type="component" value="Unplaced"/>
</dbReference>
<dbReference type="GO" id="GO:0005615">
    <property type="term" value="C:extracellular space"/>
    <property type="evidence" value="ECO:0007669"/>
    <property type="project" value="UniProtKB-KW"/>
</dbReference>
<dbReference type="InterPro" id="IPR001811">
    <property type="entry name" value="Chemokine_IL8-like_dom"/>
</dbReference>
<accession>A0A8C7ZM74</accession>
<name>A0A8C7ZM74_9TELE</name>
<sequence>MKTLCFSLGLLLFVVCCTDAMPVGVSVSTDHGQCCFEFREKQLPPKRVTGIIRTHPRCQQKAFIVSTVRKEFCFRDNFQWAVDTFNGFNPEGSG</sequence>
<evidence type="ECO:0000259" key="3">
    <source>
        <dbReference type="Pfam" id="PF00048"/>
    </source>
</evidence>
<dbReference type="GO" id="GO:0008009">
    <property type="term" value="F:chemokine activity"/>
    <property type="evidence" value="ECO:0007669"/>
    <property type="project" value="InterPro"/>
</dbReference>
<protein>
    <recommendedName>
        <fullName evidence="3">Chemokine interleukin-8-like domain-containing protein</fullName>
    </recommendedName>
</protein>
<evidence type="ECO:0000256" key="2">
    <source>
        <dbReference type="SAM" id="SignalP"/>
    </source>
</evidence>
<proteinExistence type="predicted"/>
<dbReference type="Pfam" id="PF00048">
    <property type="entry name" value="IL8"/>
    <property type="match status" value="1"/>
</dbReference>